<dbReference type="PANTHER" id="PTHR45947">
    <property type="entry name" value="SULFOQUINOVOSYL TRANSFERASE SQD2"/>
    <property type="match status" value="1"/>
</dbReference>
<dbReference type="AlphaFoldDB" id="A0A1M4YN38"/>
<dbReference type="Pfam" id="PF00534">
    <property type="entry name" value="Glycos_transf_1"/>
    <property type="match status" value="1"/>
</dbReference>
<dbReference type="CDD" id="cd03811">
    <property type="entry name" value="GT4_GT28_WabH-like"/>
    <property type="match status" value="1"/>
</dbReference>
<dbReference type="OrthoDB" id="9806653at2"/>
<feature type="domain" description="Glycosyl transferase family 1" evidence="1">
    <location>
        <begin position="174"/>
        <end position="322"/>
    </location>
</feature>
<evidence type="ECO:0000259" key="2">
    <source>
        <dbReference type="Pfam" id="PF13439"/>
    </source>
</evidence>
<dbReference type="InterPro" id="IPR001296">
    <property type="entry name" value="Glyco_trans_1"/>
</dbReference>
<dbReference type="SUPFAM" id="SSF53756">
    <property type="entry name" value="UDP-Glycosyltransferase/glycogen phosphorylase"/>
    <property type="match status" value="1"/>
</dbReference>
<proteinExistence type="predicted"/>
<dbReference type="Proteomes" id="UP000184245">
    <property type="component" value="Unassembled WGS sequence"/>
</dbReference>
<keyword evidence="3" id="KW-0808">Transferase</keyword>
<sequence length="357" mass="40528">MRVLHLLQSFHFSGAENVACQIIRMFSEDSDIEMAYCSQDGEIRDALLERGIKFYPMTKLNISEVKRVIKEYKPDIIHAHDFNAAFHAAILCGRIPLITHVHFNDFRARKITVKSVASLIPVLKSRNVFWVSKSAFLQYRFKSIAQNKSVVLQNIIDVDSLYKKMELDTGSYDFDVVYVGRLTYQKNPERLIKVLGKVVDKNPNLKAAIIGTGDLEDKVKNLSEEMGINENIKFLGFQYNPLKIMYDSKIMIMTSRFEGTPMCALEAQSLGLPIVSTPTDGLTEIITNGKNGFLSENDDILSEKVCELINNQKLQQKMSNNAMATMKILMNKANYVASIKKAYYGNKDRRPAMKSQV</sequence>
<organism evidence="3 4">
    <name type="scientific">Lactonifactor longoviformis DSM 17459</name>
    <dbReference type="NCBI Taxonomy" id="1122155"/>
    <lineage>
        <taxon>Bacteria</taxon>
        <taxon>Bacillati</taxon>
        <taxon>Bacillota</taxon>
        <taxon>Clostridia</taxon>
        <taxon>Eubacteriales</taxon>
        <taxon>Clostridiaceae</taxon>
        <taxon>Lactonifactor</taxon>
    </lineage>
</organism>
<evidence type="ECO:0000313" key="3">
    <source>
        <dbReference type="EMBL" id="SHF07229.1"/>
    </source>
</evidence>
<dbReference type="STRING" id="1122155.SAMN02745158_02426"/>
<keyword evidence="4" id="KW-1185">Reference proteome</keyword>
<dbReference type="RefSeq" id="WP_072852087.1">
    <property type="nucleotide sequence ID" value="NZ_FQVI01000012.1"/>
</dbReference>
<reference evidence="3 4" key="1">
    <citation type="submission" date="2016-11" db="EMBL/GenBank/DDBJ databases">
        <authorList>
            <person name="Jaros S."/>
            <person name="Januszkiewicz K."/>
            <person name="Wedrychowicz H."/>
        </authorList>
    </citation>
    <scope>NUCLEOTIDE SEQUENCE [LARGE SCALE GENOMIC DNA]</scope>
    <source>
        <strain evidence="3 4">DSM 17459</strain>
    </source>
</reference>
<feature type="domain" description="Glycosyltransferase subfamily 4-like N-terminal" evidence="2">
    <location>
        <begin position="14"/>
        <end position="159"/>
    </location>
</feature>
<dbReference type="InterPro" id="IPR050194">
    <property type="entry name" value="Glycosyltransferase_grp1"/>
</dbReference>
<evidence type="ECO:0000259" key="1">
    <source>
        <dbReference type="Pfam" id="PF00534"/>
    </source>
</evidence>
<dbReference type="InterPro" id="IPR028098">
    <property type="entry name" value="Glyco_trans_4-like_N"/>
</dbReference>
<dbReference type="Gene3D" id="3.40.50.2000">
    <property type="entry name" value="Glycogen Phosphorylase B"/>
    <property type="match status" value="2"/>
</dbReference>
<name>A0A1M4YN38_9CLOT</name>
<dbReference type="GO" id="GO:0016757">
    <property type="term" value="F:glycosyltransferase activity"/>
    <property type="evidence" value="ECO:0007669"/>
    <property type="project" value="InterPro"/>
</dbReference>
<accession>A0A1M4YN38</accession>
<protein>
    <submittedName>
        <fullName evidence="3">Glycosyltransferase involved in cell wall bisynthesis</fullName>
    </submittedName>
</protein>
<gene>
    <name evidence="3" type="ORF">SAMN02745158_02426</name>
</gene>
<dbReference type="PANTHER" id="PTHR45947:SF15">
    <property type="entry name" value="TEICHURONIC ACID BIOSYNTHESIS GLYCOSYLTRANSFERASE TUAC-RELATED"/>
    <property type="match status" value="1"/>
</dbReference>
<dbReference type="Pfam" id="PF13439">
    <property type="entry name" value="Glyco_transf_4"/>
    <property type="match status" value="1"/>
</dbReference>
<evidence type="ECO:0000313" key="4">
    <source>
        <dbReference type="Proteomes" id="UP000184245"/>
    </source>
</evidence>
<dbReference type="EMBL" id="FQVI01000012">
    <property type="protein sequence ID" value="SHF07229.1"/>
    <property type="molecule type" value="Genomic_DNA"/>
</dbReference>